<protein>
    <submittedName>
        <fullName evidence="2">C2H2-type domain-containing protein</fullName>
    </submittedName>
</protein>
<name>A0AC35TKE0_9BILA</name>
<dbReference type="WBParaSite" id="RSKR_0000140350.1">
    <property type="protein sequence ID" value="RSKR_0000140350.1"/>
    <property type="gene ID" value="RSKR_0000140350"/>
</dbReference>
<sequence>MSYNSFYECSVSKTFEEFGSLSNQETSINNYFRDFYENPTIIKPKVNAVSSTAKPVVQEFLFKHKKVVPQNSQQMNTLQKFTASIFTPKPLMCGIIRNPITLTKELILVTNGKKFDCFYDHCKKQFTTRETLKIHLRLHATKPFYCMICKRVFDNAEIAIWHQQGCSKYR</sequence>
<dbReference type="Proteomes" id="UP000095286">
    <property type="component" value="Unplaced"/>
</dbReference>
<evidence type="ECO:0000313" key="2">
    <source>
        <dbReference type="WBParaSite" id="RSKR_0000140350.1"/>
    </source>
</evidence>
<reference evidence="2" key="1">
    <citation type="submission" date="2016-11" db="UniProtKB">
        <authorList>
            <consortium name="WormBaseParasite"/>
        </authorList>
    </citation>
    <scope>IDENTIFICATION</scope>
    <source>
        <strain evidence="2">KR3021</strain>
    </source>
</reference>
<proteinExistence type="predicted"/>
<organism evidence="1 2">
    <name type="scientific">Rhabditophanes sp. KR3021</name>
    <dbReference type="NCBI Taxonomy" id="114890"/>
    <lineage>
        <taxon>Eukaryota</taxon>
        <taxon>Metazoa</taxon>
        <taxon>Ecdysozoa</taxon>
        <taxon>Nematoda</taxon>
        <taxon>Chromadorea</taxon>
        <taxon>Rhabditida</taxon>
        <taxon>Tylenchina</taxon>
        <taxon>Panagrolaimomorpha</taxon>
        <taxon>Strongyloidoidea</taxon>
        <taxon>Alloionematidae</taxon>
        <taxon>Rhabditophanes</taxon>
    </lineage>
</organism>
<accession>A0AC35TKE0</accession>
<evidence type="ECO:0000313" key="1">
    <source>
        <dbReference type="Proteomes" id="UP000095286"/>
    </source>
</evidence>